<dbReference type="Pfam" id="PF12572">
    <property type="entry name" value="DUF3752"/>
    <property type="match status" value="1"/>
</dbReference>
<reference evidence="4" key="2">
    <citation type="submission" date="2023-11" db="UniProtKB">
        <authorList>
            <consortium name="WormBaseParasite"/>
        </authorList>
    </citation>
    <scope>IDENTIFICATION</scope>
</reference>
<feature type="compositionally biased region" description="Polar residues" evidence="1">
    <location>
        <begin position="201"/>
        <end position="210"/>
    </location>
</feature>
<sequence>MFVIFIKAFSSVLYVSSQLLFFYLGVNNIHMSEREADSNTSRVVIGPALRPDDIAPSSGIGPALPTDLFRQKLAKEPEVFKSQDDFEDMDTIGPLIPGQELREEWRHLKSGHSGGSSRPVSDKPKRDAWMTELLPMSNDLGALKPRKFRQDISSHSVHHDASWFTAPNDSSETLEAAKEPNDKLSFEGNKSYDQSMAKIASQYQGSSKKSSLLEIHEKKLKQKLKKHKEKSKKHKHKSKKHKKKHEKSPSPDSIRRPFDREKDLKLFRVDAAARKAIVERSKQLSSRFSHGKQQYL</sequence>
<evidence type="ECO:0000259" key="2">
    <source>
        <dbReference type="Pfam" id="PF12572"/>
    </source>
</evidence>
<feature type="domain" description="DUF3752" evidence="2">
    <location>
        <begin position="142"/>
        <end position="289"/>
    </location>
</feature>
<dbReference type="PANTHER" id="PTHR46370:SF1">
    <property type="entry name" value="GPALPP MOTIFS-CONTAINING PROTEIN 1"/>
    <property type="match status" value="1"/>
</dbReference>
<reference evidence="3" key="1">
    <citation type="submission" date="2022-06" db="EMBL/GenBank/DDBJ databases">
        <authorList>
            <person name="Berger JAMES D."/>
            <person name="Berger JAMES D."/>
        </authorList>
    </citation>
    <scope>NUCLEOTIDE SEQUENCE [LARGE SCALE GENOMIC DNA]</scope>
</reference>
<dbReference type="WBParaSite" id="TREG1_20370.1">
    <property type="protein sequence ID" value="TREG1_20370.1"/>
    <property type="gene ID" value="TREG1_20370"/>
</dbReference>
<evidence type="ECO:0000313" key="3">
    <source>
        <dbReference type="Proteomes" id="UP000050795"/>
    </source>
</evidence>
<feature type="compositionally biased region" description="Basic residues" evidence="1">
    <location>
        <begin position="218"/>
        <end position="246"/>
    </location>
</feature>
<evidence type="ECO:0000256" key="1">
    <source>
        <dbReference type="SAM" id="MobiDB-lite"/>
    </source>
</evidence>
<feature type="region of interest" description="Disordered" evidence="1">
    <location>
        <begin position="161"/>
        <end position="261"/>
    </location>
</feature>
<organism evidence="3 4">
    <name type="scientific">Trichobilharzia regenti</name>
    <name type="common">Nasal bird schistosome</name>
    <dbReference type="NCBI Taxonomy" id="157069"/>
    <lineage>
        <taxon>Eukaryota</taxon>
        <taxon>Metazoa</taxon>
        <taxon>Spiralia</taxon>
        <taxon>Lophotrochozoa</taxon>
        <taxon>Platyhelminthes</taxon>
        <taxon>Trematoda</taxon>
        <taxon>Digenea</taxon>
        <taxon>Strigeidida</taxon>
        <taxon>Schistosomatoidea</taxon>
        <taxon>Schistosomatidae</taxon>
        <taxon>Trichobilharzia</taxon>
    </lineage>
</organism>
<dbReference type="InterPro" id="IPR046331">
    <property type="entry name" value="GPAM1-like"/>
</dbReference>
<name>A0AA85JER1_TRIRE</name>
<proteinExistence type="predicted"/>
<feature type="compositionally biased region" description="Basic and acidic residues" evidence="1">
    <location>
        <begin position="247"/>
        <end position="261"/>
    </location>
</feature>
<protein>
    <recommendedName>
        <fullName evidence="2">DUF3752 domain-containing protein</fullName>
    </recommendedName>
</protein>
<keyword evidence="3" id="KW-1185">Reference proteome</keyword>
<evidence type="ECO:0000313" key="4">
    <source>
        <dbReference type="WBParaSite" id="TREG1_20370.1"/>
    </source>
</evidence>
<dbReference type="InterPro" id="IPR022226">
    <property type="entry name" value="DUF3752"/>
</dbReference>
<dbReference type="AlphaFoldDB" id="A0AA85JER1"/>
<dbReference type="Proteomes" id="UP000050795">
    <property type="component" value="Unassembled WGS sequence"/>
</dbReference>
<feature type="compositionally biased region" description="Basic and acidic residues" evidence="1">
    <location>
        <begin position="175"/>
        <end position="185"/>
    </location>
</feature>
<accession>A0AA85JER1</accession>
<dbReference type="PANTHER" id="PTHR46370">
    <property type="entry name" value="GPALPP MOTIFS-CONTAINING PROTEIN 1"/>
    <property type="match status" value="1"/>
</dbReference>